<evidence type="ECO:0000313" key="4">
    <source>
        <dbReference type="Proteomes" id="UP000277580"/>
    </source>
</evidence>
<proteinExistence type="predicted"/>
<sequence>MQSTTTPRAPLLSRSNNQPTAISQPESPSPHSPSLSFTSRAPADWYTGQFKANFGRNPYLASPQNREIPASWRDSSHIRAPPSSPQELEAGHGNPRLHTPLGGYWSWAGDVQPIYLDGLDKRQEEERKVEEVQRMVEKRLQELFEKNKDSRVSSDRDIAAGEGSLAGVGGLRKSLPVPTGKTDWARVWQIPGTTLAGCEEFGRPCVEGGDGAGFYSAPIAGLTQEKVDEANSWHVKADKVVESNAIKWSGGIPNVLVAHRDDRARGGEETQSLEASMIADVLRRVNTAEYGLERARKRIQELEEALTDMKKEVAKCREEELDLAQRVSEIESRNRLMGEILGGYATRGLKEGFERRGGWGGSAISDMC</sequence>
<keyword evidence="1" id="KW-0175">Coiled coil</keyword>
<dbReference type="Proteomes" id="UP000277580">
    <property type="component" value="Unassembled WGS sequence"/>
</dbReference>
<feature type="region of interest" description="Disordered" evidence="2">
    <location>
        <begin position="71"/>
        <end position="94"/>
    </location>
</feature>
<feature type="compositionally biased region" description="Polar residues" evidence="2">
    <location>
        <begin position="1"/>
        <end position="22"/>
    </location>
</feature>
<protein>
    <submittedName>
        <fullName evidence="3">Uncharacterized protein</fullName>
    </submittedName>
</protein>
<accession>A0A3N4KIH0</accession>
<feature type="coiled-coil region" evidence="1">
    <location>
        <begin position="285"/>
        <end position="319"/>
    </location>
</feature>
<evidence type="ECO:0000313" key="3">
    <source>
        <dbReference type="EMBL" id="RPB10357.1"/>
    </source>
</evidence>
<evidence type="ECO:0000256" key="2">
    <source>
        <dbReference type="SAM" id="MobiDB-lite"/>
    </source>
</evidence>
<dbReference type="SMR" id="A0A3N4KIH0"/>
<dbReference type="AlphaFoldDB" id="A0A3N4KIH0"/>
<reference evidence="3 4" key="1">
    <citation type="journal article" date="2018" name="Nat. Ecol. Evol.">
        <title>Pezizomycetes genomes reveal the molecular basis of ectomycorrhizal truffle lifestyle.</title>
        <authorList>
            <person name="Murat C."/>
            <person name="Payen T."/>
            <person name="Noel B."/>
            <person name="Kuo A."/>
            <person name="Morin E."/>
            <person name="Chen J."/>
            <person name="Kohler A."/>
            <person name="Krizsan K."/>
            <person name="Balestrini R."/>
            <person name="Da Silva C."/>
            <person name="Montanini B."/>
            <person name="Hainaut M."/>
            <person name="Levati E."/>
            <person name="Barry K.W."/>
            <person name="Belfiori B."/>
            <person name="Cichocki N."/>
            <person name="Clum A."/>
            <person name="Dockter R.B."/>
            <person name="Fauchery L."/>
            <person name="Guy J."/>
            <person name="Iotti M."/>
            <person name="Le Tacon F."/>
            <person name="Lindquist E.A."/>
            <person name="Lipzen A."/>
            <person name="Malagnac F."/>
            <person name="Mello A."/>
            <person name="Molinier V."/>
            <person name="Miyauchi S."/>
            <person name="Poulain J."/>
            <person name="Riccioni C."/>
            <person name="Rubini A."/>
            <person name="Sitrit Y."/>
            <person name="Splivallo R."/>
            <person name="Traeger S."/>
            <person name="Wang M."/>
            <person name="Zifcakova L."/>
            <person name="Wipf D."/>
            <person name="Zambonelli A."/>
            <person name="Paolocci F."/>
            <person name="Nowrousian M."/>
            <person name="Ottonello S."/>
            <person name="Baldrian P."/>
            <person name="Spatafora J.W."/>
            <person name="Henrissat B."/>
            <person name="Nagy L.G."/>
            <person name="Aury J.M."/>
            <person name="Wincker P."/>
            <person name="Grigoriev I.V."/>
            <person name="Bonfante P."/>
            <person name="Martin F.M."/>
        </authorList>
    </citation>
    <scope>NUCLEOTIDE SEQUENCE [LARGE SCALE GENOMIC DNA]</scope>
    <source>
        <strain evidence="3 4">CCBAS932</strain>
    </source>
</reference>
<evidence type="ECO:0000256" key="1">
    <source>
        <dbReference type="SAM" id="Coils"/>
    </source>
</evidence>
<organism evidence="3 4">
    <name type="scientific">Morchella conica CCBAS932</name>
    <dbReference type="NCBI Taxonomy" id="1392247"/>
    <lineage>
        <taxon>Eukaryota</taxon>
        <taxon>Fungi</taxon>
        <taxon>Dikarya</taxon>
        <taxon>Ascomycota</taxon>
        <taxon>Pezizomycotina</taxon>
        <taxon>Pezizomycetes</taxon>
        <taxon>Pezizales</taxon>
        <taxon>Morchellaceae</taxon>
        <taxon>Morchella</taxon>
    </lineage>
</organism>
<gene>
    <name evidence="3" type="ORF">P167DRAFT_576256</name>
</gene>
<feature type="region of interest" description="Disordered" evidence="2">
    <location>
        <begin position="1"/>
        <end position="40"/>
    </location>
</feature>
<name>A0A3N4KIH0_9PEZI</name>
<keyword evidence="4" id="KW-1185">Reference proteome</keyword>
<dbReference type="OrthoDB" id="10487666at2759"/>
<dbReference type="EMBL" id="ML119143">
    <property type="protein sequence ID" value="RPB10357.1"/>
    <property type="molecule type" value="Genomic_DNA"/>
</dbReference>
<dbReference type="InParanoid" id="A0A3N4KIH0"/>